<dbReference type="InterPro" id="IPR013882">
    <property type="entry name" value="Ctp1_C"/>
</dbReference>
<evidence type="ECO:0000313" key="7">
    <source>
        <dbReference type="EMBL" id="KAK4792410.1"/>
    </source>
</evidence>
<keyword evidence="4" id="KW-0175">Coiled coil</keyword>
<evidence type="ECO:0000259" key="6">
    <source>
        <dbReference type="Pfam" id="PF08573"/>
    </source>
</evidence>
<gene>
    <name evidence="7" type="ORF">SAY86_022845</name>
</gene>
<organism evidence="7 8">
    <name type="scientific">Trapa natans</name>
    <name type="common">Water chestnut</name>
    <dbReference type="NCBI Taxonomy" id="22666"/>
    <lineage>
        <taxon>Eukaryota</taxon>
        <taxon>Viridiplantae</taxon>
        <taxon>Streptophyta</taxon>
        <taxon>Embryophyta</taxon>
        <taxon>Tracheophyta</taxon>
        <taxon>Spermatophyta</taxon>
        <taxon>Magnoliopsida</taxon>
        <taxon>eudicotyledons</taxon>
        <taxon>Gunneridae</taxon>
        <taxon>Pentapetalae</taxon>
        <taxon>rosids</taxon>
        <taxon>malvids</taxon>
        <taxon>Myrtales</taxon>
        <taxon>Lythraceae</taxon>
        <taxon>Trapa</taxon>
    </lineage>
</organism>
<dbReference type="AlphaFoldDB" id="A0AAN7R8S0"/>
<dbReference type="PANTHER" id="PTHR15107:SF0">
    <property type="entry name" value="DNA ENDONUCLEASE ACTIVATOR CTP1 C-TERMINAL DOMAIN-CONTAINING PROTEIN"/>
    <property type="match status" value="1"/>
</dbReference>
<evidence type="ECO:0000256" key="2">
    <source>
        <dbReference type="ARBA" id="ARBA00022763"/>
    </source>
</evidence>
<evidence type="ECO:0000256" key="5">
    <source>
        <dbReference type="SAM" id="MobiDB-lite"/>
    </source>
</evidence>
<evidence type="ECO:0000313" key="8">
    <source>
        <dbReference type="Proteomes" id="UP001346149"/>
    </source>
</evidence>
<dbReference type="GO" id="GO:0003684">
    <property type="term" value="F:damaged DNA binding"/>
    <property type="evidence" value="ECO:0007669"/>
    <property type="project" value="TreeGrafter"/>
</dbReference>
<evidence type="ECO:0000256" key="4">
    <source>
        <dbReference type="SAM" id="Coils"/>
    </source>
</evidence>
<sequence length="610" mass="70514">MEVREEKGSKSLNMGNSLELDNIRYVMGLSTILVATIEEAKDRISQIEYISCSQLFPKLQSTYTRLPEIYSEAQQSAERIWKEKEESLLLQINILRSDKEQLAQENESFRVRNMELECVIGQKNKEADDGMVIQKELIQMVQSSKFNLVSKEKQMKEQAEAMNALKLRQTNLEMSVGGLEEEIKQKSAEIEKAKELEANLLKKMEVQALEIFGKEQLLLDCEKEKDQLKVKFRYMEERIGKLEKELQQEAELREEAQKICKKLIQENEKGKLQLGQQKEEGQMLQCKMNDLERRVSELQSCLDQKSCEANKIEERLQHQLHSVNSELSSEKKKRADWINKYKSLKSQYCFLLKRHPQKKSVGEEDQHEENLVTMPDLEKKSTNTLPVNYAAKVENEFNVDNPLENEKDKSLPKSSSPGSGEYVATRSLASKRSTPYTGSRQPASSWRDTRSHQSRCGPDPHDDFLDTPLENIRENLNNAQKEKQRDPPNHDQKEVDCNSFDDDETEDMNVEPSSEKQQAVAPPDGSRNNFKYVGAVRKRTERENLIGVQCKQCKKFYDAVLPDDNTTTGDDVNRSNTRCEHHEGVSRHRYKYVPPLTPEGFWNIGFESEM</sequence>
<feature type="region of interest" description="Disordered" evidence="5">
    <location>
        <begin position="396"/>
        <end position="467"/>
    </location>
</feature>
<comment type="caution">
    <text evidence="7">The sequence shown here is derived from an EMBL/GenBank/DDBJ whole genome shotgun (WGS) entry which is preliminary data.</text>
</comment>
<keyword evidence="2" id="KW-0227">DNA damage</keyword>
<evidence type="ECO:0000256" key="1">
    <source>
        <dbReference type="ARBA" id="ARBA00004123"/>
    </source>
</evidence>
<feature type="compositionally biased region" description="Acidic residues" evidence="5">
    <location>
        <begin position="499"/>
        <end position="509"/>
    </location>
</feature>
<comment type="subcellular location">
    <subcellularLocation>
        <location evidence="1">Nucleus</location>
    </subcellularLocation>
</comment>
<name>A0AAN7R8S0_TRANT</name>
<dbReference type="Proteomes" id="UP001346149">
    <property type="component" value="Unassembled WGS sequence"/>
</dbReference>
<feature type="compositionally biased region" description="Basic and acidic residues" evidence="5">
    <location>
        <begin position="480"/>
        <end position="496"/>
    </location>
</feature>
<feature type="compositionally biased region" description="Polar residues" evidence="5">
    <location>
        <begin position="427"/>
        <end position="446"/>
    </location>
</feature>
<dbReference type="Pfam" id="PF08573">
    <property type="entry name" value="SAE2"/>
    <property type="match status" value="1"/>
</dbReference>
<protein>
    <recommendedName>
        <fullName evidence="6">DNA endonuclease activator Ctp1 C-terminal domain-containing protein</fullName>
    </recommendedName>
</protein>
<keyword evidence="3" id="KW-0539">Nucleus</keyword>
<feature type="domain" description="DNA endonuclease activator Ctp1 C-terminal" evidence="6">
    <location>
        <begin position="571"/>
        <end position="606"/>
    </location>
</feature>
<feature type="region of interest" description="Disordered" evidence="5">
    <location>
        <begin position="357"/>
        <end position="383"/>
    </location>
</feature>
<evidence type="ECO:0000256" key="3">
    <source>
        <dbReference type="ARBA" id="ARBA00023242"/>
    </source>
</evidence>
<keyword evidence="8" id="KW-1185">Reference proteome</keyword>
<dbReference type="GO" id="GO:0010792">
    <property type="term" value="P:DNA double-strand break processing involved in repair via single-strand annealing"/>
    <property type="evidence" value="ECO:0007669"/>
    <property type="project" value="TreeGrafter"/>
</dbReference>
<feature type="region of interest" description="Disordered" evidence="5">
    <location>
        <begin position="479"/>
        <end position="530"/>
    </location>
</feature>
<dbReference type="PANTHER" id="PTHR15107">
    <property type="entry name" value="RETINOBLASTOMA BINDING PROTEIN 8"/>
    <property type="match status" value="1"/>
</dbReference>
<feature type="coiled-coil region" evidence="4">
    <location>
        <begin position="85"/>
        <end position="112"/>
    </location>
</feature>
<feature type="coiled-coil region" evidence="4">
    <location>
        <begin position="148"/>
        <end position="308"/>
    </location>
</feature>
<reference evidence="7 8" key="1">
    <citation type="journal article" date="2023" name="Hortic Res">
        <title>Pangenome of water caltrop reveals structural variations and asymmetric subgenome divergence after allopolyploidization.</title>
        <authorList>
            <person name="Zhang X."/>
            <person name="Chen Y."/>
            <person name="Wang L."/>
            <person name="Yuan Y."/>
            <person name="Fang M."/>
            <person name="Shi L."/>
            <person name="Lu R."/>
            <person name="Comes H.P."/>
            <person name="Ma Y."/>
            <person name="Chen Y."/>
            <person name="Huang G."/>
            <person name="Zhou Y."/>
            <person name="Zheng Z."/>
            <person name="Qiu Y."/>
        </authorList>
    </citation>
    <scope>NUCLEOTIDE SEQUENCE [LARGE SCALE GENOMIC DNA]</scope>
    <source>
        <strain evidence="7">F231</strain>
    </source>
</reference>
<proteinExistence type="predicted"/>
<dbReference type="InterPro" id="IPR033316">
    <property type="entry name" value="RBBP8-like"/>
</dbReference>
<dbReference type="GO" id="GO:0005634">
    <property type="term" value="C:nucleus"/>
    <property type="evidence" value="ECO:0007669"/>
    <property type="project" value="UniProtKB-SubCell"/>
</dbReference>
<dbReference type="EMBL" id="JAXQNO010000008">
    <property type="protein sequence ID" value="KAK4792410.1"/>
    <property type="molecule type" value="Genomic_DNA"/>
</dbReference>
<accession>A0AAN7R8S0</accession>
<feature type="compositionally biased region" description="Basic and acidic residues" evidence="5">
    <location>
        <begin position="360"/>
        <end position="381"/>
    </location>
</feature>